<evidence type="ECO:0000259" key="1">
    <source>
        <dbReference type="Pfam" id="PF07179"/>
    </source>
</evidence>
<dbReference type="Proteomes" id="UP000556084">
    <property type="component" value="Unassembled WGS sequence"/>
</dbReference>
<name>A0A7W7LK30_9ACTN</name>
<evidence type="ECO:0000313" key="3">
    <source>
        <dbReference type="Proteomes" id="UP000556084"/>
    </source>
</evidence>
<evidence type="ECO:0000313" key="2">
    <source>
        <dbReference type="EMBL" id="MBB4891698.1"/>
    </source>
</evidence>
<organism evidence="2 3">
    <name type="scientific">Streptomyces olivoverticillatus</name>
    <dbReference type="NCBI Taxonomy" id="66427"/>
    <lineage>
        <taxon>Bacteria</taxon>
        <taxon>Bacillati</taxon>
        <taxon>Actinomycetota</taxon>
        <taxon>Actinomycetes</taxon>
        <taxon>Kitasatosporales</taxon>
        <taxon>Streptomycetaceae</taxon>
        <taxon>Streptomyces</taxon>
    </lineage>
</organism>
<comment type="caution">
    <text evidence="2">The sequence shown here is derived from an EMBL/GenBank/DDBJ whole genome shotgun (WGS) entry which is preliminary data.</text>
</comment>
<gene>
    <name evidence="2" type="ORF">FHS39_000698</name>
</gene>
<accession>A0A7W7LK30</accession>
<sequence>MPVSAWRLTEEVAAVHAARGNPSALIGEFRRTAVLVPLDEAGGLWTVVQDGIRWVCAFTDEAALGRFAAARGEADARREWEYRSVWGARLLDVVVPALGVPAGVALDVGSPHPMLFPPVTGVVPEAVALDDPDNVYAHVDEEGAR</sequence>
<reference evidence="2 3" key="1">
    <citation type="submission" date="2020-08" db="EMBL/GenBank/DDBJ databases">
        <title>Genomic Encyclopedia of Type Strains, Phase III (KMG-III): the genomes of soil and plant-associated and newly described type strains.</title>
        <authorList>
            <person name="Whitman W."/>
        </authorList>
    </citation>
    <scope>NUCLEOTIDE SEQUENCE [LARGE SCALE GENOMIC DNA]</scope>
    <source>
        <strain evidence="2 3">CECT 3266</strain>
    </source>
</reference>
<dbReference type="AlphaFoldDB" id="A0A7W7LK30"/>
<dbReference type="InterPro" id="IPR009839">
    <property type="entry name" value="SseB_N"/>
</dbReference>
<proteinExistence type="predicted"/>
<dbReference type="EMBL" id="JACHJH010000001">
    <property type="protein sequence ID" value="MBB4891698.1"/>
    <property type="molecule type" value="Genomic_DNA"/>
</dbReference>
<protein>
    <recommendedName>
        <fullName evidence="1">SseB protein N-terminal domain-containing protein</fullName>
    </recommendedName>
</protein>
<keyword evidence="3" id="KW-1185">Reference proteome</keyword>
<dbReference type="Pfam" id="PF07179">
    <property type="entry name" value="SseB"/>
    <property type="match status" value="1"/>
</dbReference>
<feature type="domain" description="SseB protein N-terminal" evidence="1">
    <location>
        <begin position="13"/>
        <end position="118"/>
    </location>
</feature>